<dbReference type="SMART" id="SM00028">
    <property type="entry name" value="TPR"/>
    <property type="match status" value="10"/>
</dbReference>
<feature type="repeat" description="TPR" evidence="3">
    <location>
        <begin position="619"/>
        <end position="652"/>
    </location>
</feature>
<feature type="domain" description="ADP ribosyltransferase" evidence="5">
    <location>
        <begin position="221"/>
        <end position="384"/>
    </location>
</feature>
<evidence type="ECO:0000259" key="5">
    <source>
        <dbReference type="Pfam" id="PF03496"/>
    </source>
</evidence>
<feature type="repeat" description="TPR" evidence="3">
    <location>
        <begin position="787"/>
        <end position="820"/>
    </location>
</feature>
<dbReference type="SUPFAM" id="SSF56399">
    <property type="entry name" value="ADP-ribosylation"/>
    <property type="match status" value="1"/>
</dbReference>
<feature type="repeat" description="TPR" evidence="3">
    <location>
        <begin position="829"/>
        <end position="862"/>
    </location>
</feature>
<feature type="repeat" description="TPR" evidence="3">
    <location>
        <begin position="493"/>
        <end position="526"/>
    </location>
</feature>
<dbReference type="Gene3D" id="1.25.40.10">
    <property type="entry name" value="Tetratricopeptide repeat domain"/>
    <property type="match status" value="3"/>
</dbReference>
<protein>
    <recommendedName>
        <fullName evidence="5">ADP ribosyltransferase domain-containing protein</fullName>
    </recommendedName>
</protein>
<keyword evidence="1" id="KW-0677">Repeat</keyword>
<evidence type="ECO:0000313" key="7">
    <source>
        <dbReference type="Proteomes" id="UP000663882"/>
    </source>
</evidence>
<dbReference type="PROSITE" id="PS50293">
    <property type="entry name" value="TPR_REGION"/>
    <property type="match status" value="2"/>
</dbReference>
<feature type="repeat" description="TPR" evidence="3">
    <location>
        <begin position="703"/>
        <end position="736"/>
    </location>
</feature>
<evidence type="ECO:0000256" key="2">
    <source>
        <dbReference type="ARBA" id="ARBA00022803"/>
    </source>
</evidence>
<organism evidence="6 7">
    <name type="scientific">Rotaria sordida</name>
    <dbReference type="NCBI Taxonomy" id="392033"/>
    <lineage>
        <taxon>Eukaryota</taxon>
        <taxon>Metazoa</taxon>
        <taxon>Spiralia</taxon>
        <taxon>Gnathifera</taxon>
        <taxon>Rotifera</taxon>
        <taxon>Eurotatoria</taxon>
        <taxon>Bdelloidea</taxon>
        <taxon>Philodinida</taxon>
        <taxon>Philodinidae</taxon>
        <taxon>Rotaria</taxon>
    </lineage>
</organism>
<feature type="compositionally biased region" description="Basic and acidic residues" evidence="4">
    <location>
        <begin position="10"/>
        <end position="21"/>
    </location>
</feature>
<evidence type="ECO:0000256" key="3">
    <source>
        <dbReference type="PROSITE-ProRule" id="PRU00339"/>
    </source>
</evidence>
<feature type="region of interest" description="Disordered" evidence="4">
    <location>
        <begin position="1"/>
        <end position="21"/>
    </location>
</feature>
<comment type="caution">
    <text evidence="6">The sequence shown here is derived from an EMBL/GenBank/DDBJ whole genome shotgun (WGS) entry which is preliminary data.</text>
</comment>
<dbReference type="GO" id="GO:0005576">
    <property type="term" value="C:extracellular region"/>
    <property type="evidence" value="ECO:0007669"/>
    <property type="project" value="InterPro"/>
</dbReference>
<evidence type="ECO:0000256" key="4">
    <source>
        <dbReference type="SAM" id="MobiDB-lite"/>
    </source>
</evidence>
<dbReference type="AlphaFoldDB" id="A0A815EAL8"/>
<dbReference type="PANTHER" id="PTHR45641">
    <property type="entry name" value="TETRATRICOPEPTIDE REPEAT PROTEIN (AFU_ORTHOLOGUE AFUA_6G03870)"/>
    <property type="match status" value="1"/>
</dbReference>
<feature type="repeat" description="TPR" evidence="3">
    <location>
        <begin position="577"/>
        <end position="610"/>
    </location>
</feature>
<dbReference type="Pfam" id="PF13374">
    <property type="entry name" value="TPR_10"/>
    <property type="match status" value="1"/>
</dbReference>
<accession>A0A815EAL8</accession>
<dbReference type="Pfam" id="PF00515">
    <property type="entry name" value="TPR_1"/>
    <property type="match status" value="1"/>
</dbReference>
<name>A0A815EAL8_9BILA</name>
<dbReference type="PANTHER" id="PTHR45641:SF19">
    <property type="entry name" value="NEPHROCYSTIN-3"/>
    <property type="match status" value="1"/>
</dbReference>
<dbReference type="Pfam" id="PF13424">
    <property type="entry name" value="TPR_12"/>
    <property type="match status" value="4"/>
</dbReference>
<gene>
    <name evidence="6" type="ORF">RFH988_LOCUS29895</name>
</gene>
<dbReference type="InterPro" id="IPR011990">
    <property type="entry name" value="TPR-like_helical_dom_sf"/>
</dbReference>
<dbReference type="EMBL" id="CAJNOO010002886">
    <property type="protein sequence ID" value="CAF1304288.1"/>
    <property type="molecule type" value="Genomic_DNA"/>
</dbReference>
<dbReference type="Pfam" id="PF03496">
    <property type="entry name" value="ADPrib_exo_Tox"/>
    <property type="match status" value="1"/>
</dbReference>
<dbReference type="PROSITE" id="PS50005">
    <property type="entry name" value="TPR"/>
    <property type="match status" value="9"/>
</dbReference>
<keyword evidence="2 3" id="KW-0802">TPR repeat</keyword>
<feature type="repeat" description="TPR" evidence="3">
    <location>
        <begin position="661"/>
        <end position="694"/>
    </location>
</feature>
<feature type="repeat" description="TPR" evidence="3">
    <location>
        <begin position="871"/>
        <end position="904"/>
    </location>
</feature>
<dbReference type="InterPro" id="IPR019734">
    <property type="entry name" value="TPR_rpt"/>
</dbReference>
<dbReference type="Proteomes" id="UP000663882">
    <property type="component" value="Unassembled WGS sequence"/>
</dbReference>
<feature type="repeat" description="TPR" evidence="3">
    <location>
        <begin position="535"/>
        <end position="568"/>
    </location>
</feature>
<dbReference type="InterPro" id="IPR003540">
    <property type="entry name" value="ADP-ribosyltransferase"/>
</dbReference>
<dbReference type="SUPFAM" id="SSF48452">
    <property type="entry name" value="TPR-like"/>
    <property type="match status" value="2"/>
</dbReference>
<dbReference type="OrthoDB" id="66906at2759"/>
<reference evidence="6" key="1">
    <citation type="submission" date="2021-02" db="EMBL/GenBank/DDBJ databases">
        <authorList>
            <person name="Nowell W R."/>
        </authorList>
    </citation>
    <scope>NUCLEOTIDE SEQUENCE</scope>
</reference>
<evidence type="ECO:0000256" key="1">
    <source>
        <dbReference type="ARBA" id="ARBA00022737"/>
    </source>
</evidence>
<evidence type="ECO:0000313" key="6">
    <source>
        <dbReference type="EMBL" id="CAF1304288.1"/>
    </source>
</evidence>
<proteinExistence type="predicted"/>
<sequence length="926" mass="109654">MGNESSVQSIEDKQSVKTNDDENKESITIIWFDPNIGSNEDPKKLKQTLGHINDYVIFASDHEQCITFIESIHQEKIFLITSRLKALQILPRVSSLRQIDSIFIFSMEKNQDDYLLNNYSKIIGIYINLDDLCKVIKEQINLVDRQIQTFSFFDQYQKLTEDLSKDSTEFIWFQLFNYILSTLSRDQQAKQQMIQICKDYYHGNRKEIELIHQFEQNYRSKDALLWYSKRSFIYKLINKALRTKDIHLLYKLRFFIRDLSENLQREHEKILFSNETTLNVYRGIKLSKEEFDKIKQNQGKLISTNGYFSTSRLKSFASNFAQKSTKRTADLVSILFHIQYDIKHIDKNITFADIDQYSDYPYEQEVLFDLNTCFQIESIQENESIQIIKMNLSNEGQKITKDYIELIQKETEGMNISIIFGRLLNDLGEYDKSQKYFQQFLCNNTQNEDHAWIEFNPGEALYCKDEWNLAREYYDYAYDRMMKSKPARIKGSARVLNNIGTILDNEGKYDEALDYYQRSLKIIEEFYPFGHADIVTSLENIGMIFCKQEKYDQALDYHKQALEIQQKLYSSIHINVATSLNYIGIILRNQRKYDEALDYNQQALKIQQILYPFGHMKMAYSFNNIGTILYDQEKYNEAFDYFQQALKIQEKFYPSSHETIATNLNNIGMVLRNQRKYDEALNYHQKVLAILQKLYPIGHEDIVHTFNNIGEIQYCKEKYDVALYYYQQALKIQENLYPTGHIDLVGSFSKIGVILNIQGKYAEALDYHQRALKIQEIFYPSGYINVARILNNIGSILCNQRRYAEALDYHRRAFKLQQEFYPLGHIDMAYSFKHIGDIHFDQEKYDIALYYYQQALKIREKFYPSGHVDIASSLNNIGLCYENQNKQNRALEYYQRALTIYEKFLPVHDSNRHRIEHRILKLTGKA</sequence>
<dbReference type="Gene3D" id="3.90.176.10">
    <property type="entry name" value="Toxin ADP-ribosyltransferase, Chain A, domain 1"/>
    <property type="match status" value="1"/>
</dbReference>
<dbReference type="PROSITE" id="PS51996">
    <property type="entry name" value="TR_MART"/>
    <property type="match status" value="1"/>
</dbReference>